<sequence>MAVTDPDTLLARAATVLRAAPEPGWEAISDRVLAAVRAATQHGRPLIATPAPVDPGPGALLVTDRVLCSTLARVLRRHHPCRPTGIDLDIDEGILRGLTIEITARYGTDLPVLADQIARTAATVVTDLLGDSADPALDTIRVIVTDLVTDGGQAPTPPA</sequence>
<dbReference type="Proteomes" id="UP000239290">
    <property type="component" value="Unassembled WGS sequence"/>
</dbReference>
<evidence type="ECO:0000313" key="2">
    <source>
        <dbReference type="Proteomes" id="UP000239290"/>
    </source>
</evidence>
<organism evidence="1 2">
    <name type="scientific">Rhodococcus opacus</name>
    <name type="common">Nocardia opaca</name>
    <dbReference type="NCBI Taxonomy" id="37919"/>
    <lineage>
        <taxon>Bacteria</taxon>
        <taxon>Bacillati</taxon>
        <taxon>Actinomycetota</taxon>
        <taxon>Actinomycetes</taxon>
        <taxon>Mycobacteriales</taxon>
        <taxon>Nocardiaceae</taxon>
        <taxon>Rhodococcus</taxon>
    </lineage>
</organism>
<accession>A0A2S8II86</accession>
<protein>
    <recommendedName>
        <fullName evidence="3">Asp23/Gls24 family envelope stress response protein</fullName>
    </recommendedName>
</protein>
<proteinExistence type="predicted"/>
<comment type="caution">
    <text evidence="1">The sequence shown here is derived from an EMBL/GenBank/DDBJ whole genome shotgun (WGS) entry which is preliminary data.</text>
</comment>
<dbReference type="AlphaFoldDB" id="A0A2S8II86"/>
<name>A0A2S8II86_RHOOP</name>
<evidence type="ECO:0008006" key="3">
    <source>
        <dbReference type="Google" id="ProtNLM"/>
    </source>
</evidence>
<evidence type="ECO:0000313" key="1">
    <source>
        <dbReference type="EMBL" id="PQP14486.1"/>
    </source>
</evidence>
<dbReference type="EMBL" id="PUIO01000088">
    <property type="protein sequence ID" value="PQP14486.1"/>
    <property type="molecule type" value="Genomic_DNA"/>
</dbReference>
<gene>
    <name evidence="1" type="ORF">C5613_40790</name>
</gene>
<reference evidence="2" key="1">
    <citation type="submission" date="2018-02" db="EMBL/GenBank/DDBJ databases">
        <title>Draft genome sequencing of Rhodococcus opacus KU647198.</title>
        <authorList>
            <person name="Zheng B.-X."/>
        </authorList>
    </citation>
    <scope>NUCLEOTIDE SEQUENCE [LARGE SCALE GENOMIC DNA]</scope>
    <source>
        <strain evidence="2">04-OD7</strain>
    </source>
</reference>